<feature type="transmembrane region" description="Helical" evidence="5">
    <location>
        <begin position="134"/>
        <end position="151"/>
    </location>
</feature>
<comment type="caution">
    <text evidence="7">The sequence shown here is derived from an EMBL/GenBank/DDBJ whole genome shotgun (WGS) entry which is preliminary data.</text>
</comment>
<keyword evidence="3 5" id="KW-1133">Transmembrane helix</keyword>
<dbReference type="PANTHER" id="PTHR37422:SF13">
    <property type="entry name" value="LIPOPOLYSACCHARIDE BIOSYNTHESIS PROTEIN PA4999-RELATED"/>
    <property type="match status" value="1"/>
</dbReference>
<evidence type="ECO:0000256" key="4">
    <source>
        <dbReference type="ARBA" id="ARBA00023136"/>
    </source>
</evidence>
<feature type="transmembrane region" description="Helical" evidence="5">
    <location>
        <begin position="193"/>
        <end position="210"/>
    </location>
</feature>
<feature type="transmembrane region" description="Helical" evidence="5">
    <location>
        <begin position="443"/>
        <end position="462"/>
    </location>
</feature>
<feature type="transmembrane region" description="Helical" evidence="5">
    <location>
        <begin position="104"/>
        <end position="122"/>
    </location>
</feature>
<keyword evidence="4 5" id="KW-0472">Membrane</keyword>
<evidence type="ECO:0000259" key="6">
    <source>
        <dbReference type="Pfam" id="PF04932"/>
    </source>
</evidence>
<evidence type="ECO:0000256" key="3">
    <source>
        <dbReference type="ARBA" id="ARBA00022989"/>
    </source>
</evidence>
<feature type="domain" description="O-antigen ligase-related" evidence="6">
    <location>
        <begin position="286"/>
        <end position="420"/>
    </location>
</feature>
<dbReference type="Pfam" id="PF04932">
    <property type="entry name" value="Wzy_C"/>
    <property type="match status" value="1"/>
</dbReference>
<reference evidence="8" key="1">
    <citation type="journal article" date="2019" name="Int. J. Syst. Evol. Microbiol.">
        <title>The Global Catalogue of Microorganisms (GCM) 10K type strain sequencing project: providing services to taxonomists for standard genome sequencing and annotation.</title>
        <authorList>
            <consortium name="The Broad Institute Genomics Platform"/>
            <consortium name="The Broad Institute Genome Sequencing Center for Infectious Disease"/>
            <person name="Wu L."/>
            <person name="Ma J."/>
        </authorList>
    </citation>
    <scope>NUCLEOTIDE SEQUENCE [LARGE SCALE GENOMIC DNA]</scope>
    <source>
        <strain evidence="8">KCTC 42217</strain>
    </source>
</reference>
<gene>
    <name evidence="7" type="ORF">ACFSJU_11055</name>
</gene>
<proteinExistence type="predicted"/>
<evidence type="ECO:0000313" key="7">
    <source>
        <dbReference type="EMBL" id="MFD2162931.1"/>
    </source>
</evidence>
<evidence type="ECO:0000256" key="2">
    <source>
        <dbReference type="ARBA" id="ARBA00022692"/>
    </source>
</evidence>
<evidence type="ECO:0000313" key="8">
    <source>
        <dbReference type="Proteomes" id="UP001597387"/>
    </source>
</evidence>
<feature type="transmembrane region" description="Helical" evidence="5">
    <location>
        <begin position="252"/>
        <end position="269"/>
    </location>
</feature>
<protein>
    <submittedName>
        <fullName evidence="7">O-antigen ligase family protein</fullName>
    </submittedName>
</protein>
<dbReference type="PANTHER" id="PTHR37422">
    <property type="entry name" value="TEICHURONIC ACID BIOSYNTHESIS PROTEIN TUAE"/>
    <property type="match status" value="1"/>
</dbReference>
<organism evidence="7 8">
    <name type="scientific">Paradesertivirga mongoliensis</name>
    <dbReference type="NCBI Taxonomy" id="2100740"/>
    <lineage>
        <taxon>Bacteria</taxon>
        <taxon>Pseudomonadati</taxon>
        <taxon>Bacteroidota</taxon>
        <taxon>Sphingobacteriia</taxon>
        <taxon>Sphingobacteriales</taxon>
        <taxon>Sphingobacteriaceae</taxon>
        <taxon>Paradesertivirga</taxon>
    </lineage>
</organism>
<keyword evidence="2 5" id="KW-0812">Transmembrane</keyword>
<name>A0ABW4ZMW7_9SPHI</name>
<feature type="transmembrane region" description="Helical" evidence="5">
    <location>
        <begin position="319"/>
        <end position="337"/>
    </location>
</feature>
<evidence type="ECO:0000256" key="1">
    <source>
        <dbReference type="ARBA" id="ARBA00004141"/>
    </source>
</evidence>
<accession>A0ABW4ZMW7</accession>
<feature type="transmembrane region" description="Helical" evidence="5">
    <location>
        <begin position="298"/>
        <end position="314"/>
    </location>
</feature>
<keyword evidence="7" id="KW-0436">Ligase</keyword>
<dbReference type="Proteomes" id="UP001597387">
    <property type="component" value="Unassembled WGS sequence"/>
</dbReference>
<sequence length="502" mass="56859">MRILPEIKSLNTSMPAKKFFEGGTNKRFPPNFWYVASLFAIIALSLILAATLSLLGIKYVILMLVILIAIPTVFCIVAFPKFGILVILISSYFIMWVIRMGVNFPLGTIMDGIQALLIFGFFLKQKFHPNWDLLKTPIAIIILIWEAYNLLQVANPTAESRMAWLYTVRSVAVVTLMYFIFSYHIKTISFVRVILKTWMVLTFIGALNAFKQQHFGFFAFEEANFNDPLVQSLLFINGEWRKFSIFSDPVSFSYNMAIGTIFCICMVTSPKPLKQKVIYFLLGCFFTTTMLYSATRAAYVLLPAAMVFYVVLNLNRKVLALGIIGGIIFAGIVYVPTSNPTLYRFQSAFKPSEDASFNVRKQNQKFIQPYIQTHPFGGGLGATGAWGVKFAPHSFLAQLPPDSTYLRVAVELGWVGLLLLCTLFFVVIRQGIKNYFRIRDPELKSYCLAMTLIIFALNVGSYPQESLVQFPINIYFYFFISMINITLNLDKAKQETGVASLQ</sequence>
<dbReference type="RefSeq" id="WP_255902636.1">
    <property type="nucleotide sequence ID" value="NZ_JAFMZO010000003.1"/>
</dbReference>
<dbReference type="InterPro" id="IPR051533">
    <property type="entry name" value="WaaL-like"/>
</dbReference>
<keyword evidence="8" id="KW-1185">Reference proteome</keyword>
<dbReference type="EMBL" id="JBHUHZ010000001">
    <property type="protein sequence ID" value="MFD2162931.1"/>
    <property type="molecule type" value="Genomic_DNA"/>
</dbReference>
<feature type="transmembrane region" description="Helical" evidence="5">
    <location>
        <begin position="412"/>
        <end position="431"/>
    </location>
</feature>
<dbReference type="InterPro" id="IPR007016">
    <property type="entry name" value="O-antigen_ligase-rel_domated"/>
</dbReference>
<feature type="transmembrane region" description="Helical" evidence="5">
    <location>
        <begin position="163"/>
        <end position="181"/>
    </location>
</feature>
<comment type="subcellular location">
    <subcellularLocation>
        <location evidence="1">Membrane</location>
        <topology evidence="1">Multi-pass membrane protein</topology>
    </subcellularLocation>
</comment>
<feature type="transmembrane region" description="Helical" evidence="5">
    <location>
        <begin position="468"/>
        <end position="487"/>
    </location>
</feature>
<feature type="transmembrane region" description="Helical" evidence="5">
    <location>
        <begin position="32"/>
        <end position="53"/>
    </location>
</feature>
<evidence type="ECO:0000256" key="5">
    <source>
        <dbReference type="SAM" id="Phobius"/>
    </source>
</evidence>
<feature type="transmembrane region" description="Helical" evidence="5">
    <location>
        <begin position="59"/>
        <end position="77"/>
    </location>
</feature>
<dbReference type="GO" id="GO:0016874">
    <property type="term" value="F:ligase activity"/>
    <property type="evidence" value="ECO:0007669"/>
    <property type="project" value="UniProtKB-KW"/>
</dbReference>